<name>A0ABR1P364_DIAER</name>
<accession>A0ABR1P364</accession>
<comment type="caution">
    <text evidence="7">The sequence shown here is derived from an EMBL/GenBank/DDBJ whole genome shotgun (WGS) entry which is preliminary data.</text>
</comment>
<keyword evidence="8" id="KW-1185">Reference proteome</keyword>
<evidence type="ECO:0000313" key="8">
    <source>
        <dbReference type="Proteomes" id="UP001430848"/>
    </source>
</evidence>
<dbReference type="Gene3D" id="1.10.10.2130">
    <property type="entry name" value="DEAH helicase family, winged-helix domain"/>
    <property type="match status" value="1"/>
</dbReference>
<dbReference type="PANTHER" id="PTHR18934:SF99">
    <property type="entry name" value="ATP-DEPENDENT RNA HELICASE DHX37-RELATED"/>
    <property type="match status" value="1"/>
</dbReference>
<evidence type="ECO:0000256" key="3">
    <source>
        <dbReference type="ARBA" id="ARBA00022806"/>
    </source>
</evidence>
<dbReference type="SUPFAM" id="SSF52540">
    <property type="entry name" value="P-loop containing nucleoside triphosphate hydrolases"/>
    <property type="match status" value="1"/>
</dbReference>
<dbReference type="InterPro" id="IPR001650">
    <property type="entry name" value="Helicase_C-like"/>
</dbReference>
<dbReference type="PROSITE" id="PS51194">
    <property type="entry name" value="HELICASE_CTER"/>
    <property type="match status" value="1"/>
</dbReference>
<dbReference type="PROSITE" id="PS51192">
    <property type="entry name" value="HELICASE_ATP_BIND_1"/>
    <property type="match status" value="1"/>
</dbReference>
<dbReference type="GO" id="GO:0004386">
    <property type="term" value="F:helicase activity"/>
    <property type="evidence" value="ECO:0007669"/>
    <property type="project" value="UniProtKB-KW"/>
</dbReference>
<evidence type="ECO:0000256" key="4">
    <source>
        <dbReference type="ARBA" id="ARBA00022840"/>
    </source>
</evidence>
<dbReference type="Proteomes" id="UP001430848">
    <property type="component" value="Unassembled WGS sequence"/>
</dbReference>
<keyword evidence="4" id="KW-0067">ATP-binding</keyword>
<evidence type="ECO:0000313" key="7">
    <source>
        <dbReference type="EMBL" id="KAK7725312.1"/>
    </source>
</evidence>
<feature type="domain" description="Helicase C-terminal" evidence="6">
    <location>
        <begin position="145"/>
        <end position="320"/>
    </location>
</feature>
<dbReference type="EMBL" id="JAKNSF020000050">
    <property type="protein sequence ID" value="KAK7725312.1"/>
    <property type="molecule type" value="Genomic_DNA"/>
</dbReference>
<feature type="domain" description="Helicase ATP-binding" evidence="5">
    <location>
        <begin position="1"/>
        <end position="160"/>
    </location>
</feature>
<protein>
    <submittedName>
        <fullName evidence="7">DEAH-box ATP-dependent RNA helicase prp22</fullName>
    </submittedName>
</protein>
<evidence type="ECO:0000259" key="6">
    <source>
        <dbReference type="PROSITE" id="PS51194"/>
    </source>
</evidence>
<dbReference type="InterPro" id="IPR042035">
    <property type="entry name" value="DEAH_win-hel_dom"/>
</dbReference>
<sequence length="686" mass="76827">MTSVGCVSDTGSEKSTQPPTYLLQSICLNEKDASKVARPQQHRVAAMRVTTRVAETNGVNLGVEVGFTVRFNSKTSGAMRLVRDGQSALKEAENDRYLSKYSFVIADEVHERGIDTDPLMGILKMTLKSRKGFKVIIMSATLVAKFDARSRARNEDKDTAEKGGILIFLPGKEDIHTVCSVLKKDCPDMEVFPLYSGFSAAQQRRALEPSTSRKCVVATNIAQRSLTIPDIKYVVDSNLPILRNSWRFFKRASSSDHSEVGPISKAQAVQRMGRAVRTGPGKCVRICTKDAYEQHTVQSPVPAMAHSSMDAVLLKLHEMRFDDVLRFPFVDPPAVEVLLRAMEDLMNIRSDLVLCSLSAGVKYGCVSEIVSLAAISSIQGEIQVRPRSMLASRASDIAWSHFAHPLSDHITQLNALHASMRTKAEETIDLERWCFDHFISKSAMDEVCQLREQIKYIWTRDLKQSYLSLSLAKRTEPDYSTSLVEGRNAFESLLEVPFSMYREMRDILEKPMRIHLQGTSRYKTPNRREIEKLVEACFEDGQWKTGQYHGLPSPKDLDAGMDNVCAVIGTLMNDMGAVSRERANNMPARKEITHRVINRGETTKVTKKAPEKQETSPHREAGSRVLIGIVKGADNSFTFKYYDGAHRPLPNSYRPKNLAADLSSIKDAKLAVMRAYEKYWVPLHAG</sequence>
<evidence type="ECO:0000256" key="1">
    <source>
        <dbReference type="ARBA" id="ARBA00022741"/>
    </source>
</evidence>
<dbReference type="SMART" id="SM00490">
    <property type="entry name" value="HELICc"/>
    <property type="match status" value="1"/>
</dbReference>
<dbReference type="InterPro" id="IPR014001">
    <property type="entry name" value="Helicase_ATP-bd"/>
</dbReference>
<dbReference type="Pfam" id="PF00271">
    <property type="entry name" value="Helicase_C"/>
    <property type="match status" value="1"/>
</dbReference>
<proteinExistence type="predicted"/>
<evidence type="ECO:0000259" key="5">
    <source>
        <dbReference type="PROSITE" id="PS51192"/>
    </source>
</evidence>
<keyword evidence="2" id="KW-0378">Hydrolase</keyword>
<dbReference type="Gene3D" id="3.40.50.300">
    <property type="entry name" value="P-loop containing nucleotide triphosphate hydrolases"/>
    <property type="match status" value="2"/>
</dbReference>
<keyword evidence="3 7" id="KW-0347">Helicase</keyword>
<evidence type="ECO:0000256" key="2">
    <source>
        <dbReference type="ARBA" id="ARBA00022801"/>
    </source>
</evidence>
<dbReference type="PANTHER" id="PTHR18934">
    <property type="entry name" value="ATP-DEPENDENT RNA HELICASE"/>
    <property type="match status" value="1"/>
</dbReference>
<gene>
    <name evidence="7" type="primary">PRP22_2</name>
    <name evidence="7" type="ORF">SLS63_008173</name>
</gene>
<reference evidence="7 8" key="1">
    <citation type="submission" date="2024-02" db="EMBL/GenBank/DDBJ databases">
        <title>De novo assembly and annotation of 12 fungi associated with fruit tree decline syndrome in Ontario, Canada.</title>
        <authorList>
            <person name="Sulman M."/>
            <person name="Ellouze W."/>
            <person name="Ilyukhin E."/>
        </authorList>
    </citation>
    <scope>NUCLEOTIDE SEQUENCE [LARGE SCALE GENOMIC DNA]</scope>
    <source>
        <strain evidence="7 8">M169</strain>
    </source>
</reference>
<dbReference type="InterPro" id="IPR027417">
    <property type="entry name" value="P-loop_NTPase"/>
</dbReference>
<dbReference type="CDD" id="cd17917">
    <property type="entry name" value="DEXHc_RHA-like"/>
    <property type="match status" value="1"/>
</dbReference>
<dbReference type="CDD" id="cd18791">
    <property type="entry name" value="SF2_C_RHA"/>
    <property type="match status" value="1"/>
</dbReference>
<keyword evidence="1" id="KW-0547">Nucleotide-binding</keyword>
<organism evidence="7 8">
    <name type="scientific">Diaporthe eres</name>
    <name type="common">Phomopsis oblonga</name>
    <dbReference type="NCBI Taxonomy" id="83184"/>
    <lineage>
        <taxon>Eukaryota</taxon>
        <taxon>Fungi</taxon>
        <taxon>Dikarya</taxon>
        <taxon>Ascomycota</taxon>
        <taxon>Pezizomycotina</taxon>
        <taxon>Sordariomycetes</taxon>
        <taxon>Sordariomycetidae</taxon>
        <taxon>Diaporthales</taxon>
        <taxon>Diaporthaceae</taxon>
        <taxon>Diaporthe</taxon>
        <taxon>Diaporthe eres species complex</taxon>
    </lineage>
</organism>